<sequence length="57" mass="6407">MADSNFFRIYFLCVKVLPYFCTPNCRAGSPPLRGNSLFINHLNADFHGFGQPSALLK</sequence>
<reference evidence="1 2" key="1">
    <citation type="submission" date="2019-12" db="EMBL/GenBank/DDBJ databases">
        <title>Spirosoma sp. HMF4905 genome sequencing and assembly.</title>
        <authorList>
            <person name="Kang H."/>
            <person name="Cha I."/>
            <person name="Kim H."/>
            <person name="Joh K."/>
        </authorList>
    </citation>
    <scope>NUCLEOTIDE SEQUENCE [LARGE SCALE GENOMIC DNA]</scope>
    <source>
        <strain evidence="1 2">HMF4905</strain>
    </source>
</reference>
<dbReference type="EMBL" id="WPIN01000010">
    <property type="protein sequence ID" value="MVM33224.1"/>
    <property type="molecule type" value="Genomic_DNA"/>
</dbReference>
<organism evidence="1 2">
    <name type="scientific">Spirosoma arboris</name>
    <dbReference type="NCBI Taxonomy" id="2682092"/>
    <lineage>
        <taxon>Bacteria</taxon>
        <taxon>Pseudomonadati</taxon>
        <taxon>Bacteroidota</taxon>
        <taxon>Cytophagia</taxon>
        <taxon>Cytophagales</taxon>
        <taxon>Cytophagaceae</taxon>
        <taxon>Spirosoma</taxon>
    </lineage>
</organism>
<name>A0A7K1SHM8_9BACT</name>
<gene>
    <name evidence="1" type="ORF">GO755_24500</name>
</gene>
<proteinExistence type="predicted"/>
<evidence type="ECO:0000313" key="1">
    <source>
        <dbReference type="EMBL" id="MVM33224.1"/>
    </source>
</evidence>
<protein>
    <submittedName>
        <fullName evidence="1">Uncharacterized protein</fullName>
    </submittedName>
</protein>
<dbReference type="InterPro" id="IPR035451">
    <property type="entry name" value="Ada-like_dom_sf"/>
</dbReference>
<dbReference type="AlphaFoldDB" id="A0A7K1SHM8"/>
<evidence type="ECO:0000313" key="2">
    <source>
        <dbReference type="Proteomes" id="UP000436006"/>
    </source>
</evidence>
<dbReference type="SUPFAM" id="SSF57884">
    <property type="entry name" value="Ada DNA repair protein, N-terminal domain (N-Ada 10)"/>
    <property type="match status" value="1"/>
</dbReference>
<comment type="caution">
    <text evidence="1">The sequence shown here is derived from an EMBL/GenBank/DDBJ whole genome shotgun (WGS) entry which is preliminary data.</text>
</comment>
<keyword evidence="2" id="KW-1185">Reference proteome</keyword>
<dbReference type="Proteomes" id="UP000436006">
    <property type="component" value="Unassembled WGS sequence"/>
</dbReference>
<accession>A0A7K1SHM8</accession>